<dbReference type="Proteomes" id="UP000054321">
    <property type="component" value="Unassembled WGS sequence"/>
</dbReference>
<gene>
    <name evidence="1" type="ORF">OIDMADRAFT_17066</name>
</gene>
<accession>A0A0C3HUI6</accession>
<sequence length="64" mass="7343">MGTIRDQRSVSWPKSAASILTWHALYHKLIHGLQVPSLLYFLLHLSPTQQMAYQSVIFVRFTSA</sequence>
<name>A0A0C3HUI6_OIDMZ</name>
<keyword evidence="2" id="KW-1185">Reference proteome</keyword>
<evidence type="ECO:0000313" key="2">
    <source>
        <dbReference type="Proteomes" id="UP000054321"/>
    </source>
</evidence>
<dbReference type="InParanoid" id="A0A0C3HUI6"/>
<dbReference type="AlphaFoldDB" id="A0A0C3HUI6"/>
<proteinExistence type="predicted"/>
<protein>
    <submittedName>
        <fullName evidence="1">Uncharacterized protein</fullName>
    </submittedName>
</protein>
<reference evidence="2" key="2">
    <citation type="submission" date="2015-01" db="EMBL/GenBank/DDBJ databases">
        <title>Evolutionary Origins and Diversification of the Mycorrhizal Mutualists.</title>
        <authorList>
            <consortium name="DOE Joint Genome Institute"/>
            <consortium name="Mycorrhizal Genomics Consortium"/>
            <person name="Kohler A."/>
            <person name="Kuo A."/>
            <person name="Nagy L.G."/>
            <person name="Floudas D."/>
            <person name="Copeland A."/>
            <person name="Barry K.W."/>
            <person name="Cichocki N."/>
            <person name="Veneault-Fourrey C."/>
            <person name="LaButti K."/>
            <person name="Lindquist E.A."/>
            <person name="Lipzen A."/>
            <person name="Lundell T."/>
            <person name="Morin E."/>
            <person name="Murat C."/>
            <person name="Riley R."/>
            <person name="Ohm R."/>
            <person name="Sun H."/>
            <person name="Tunlid A."/>
            <person name="Henrissat B."/>
            <person name="Grigoriev I.V."/>
            <person name="Hibbett D.S."/>
            <person name="Martin F."/>
        </authorList>
    </citation>
    <scope>NUCLEOTIDE SEQUENCE [LARGE SCALE GENOMIC DNA]</scope>
    <source>
        <strain evidence="2">Zn</strain>
    </source>
</reference>
<dbReference type="EMBL" id="KN832871">
    <property type="protein sequence ID" value="KIN05922.1"/>
    <property type="molecule type" value="Genomic_DNA"/>
</dbReference>
<organism evidence="1 2">
    <name type="scientific">Oidiodendron maius (strain Zn)</name>
    <dbReference type="NCBI Taxonomy" id="913774"/>
    <lineage>
        <taxon>Eukaryota</taxon>
        <taxon>Fungi</taxon>
        <taxon>Dikarya</taxon>
        <taxon>Ascomycota</taxon>
        <taxon>Pezizomycotina</taxon>
        <taxon>Leotiomycetes</taxon>
        <taxon>Leotiomycetes incertae sedis</taxon>
        <taxon>Myxotrichaceae</taxon>
        <taxon>Oidiodendron</taxon>
    </lineage>
</organism>
<dbReference type="HOGENOM" id="CLU_2868243_0_0_1"/>
<reference evidence="1 2" key="1">
    <citation type="submission" date="2014-04" db="EMBL/GenBank/DDBJ databases">
        <authorList>
            <consortium name="DOE Joint Genome Institute"/>
            <person name="Kuo A."/>
            <person name="Martino E."/>
            <person name="Perotto S."/>
            <person name="Kohler A."/>
            <person name="Nagy L.G."/>
            <person name="Floudas D."/>
            <person name="Copeland A."/>
            <person name="Barry K.W."/>
            <person name="Cichocki N."/>
            <person name="Veneault-Fourrey C."/>
            <person name="LaButti K."/>
            <person name="Lindquist E.A."/>
            <person name="Lipzen A."/>
            <person name="Lundell T."/>
            <person name="Morin E."/>
            <person name="Murat C."/>
            <person name="Sun H."/>
            <person name="Tunlid A."/>
            <person name="Henrissat B."/>
            <person name="Grigoriev I.V."/>
            <person name="Hibbett D.S."/>
            <person name="Martin F."/>
            <person name="Nordberg H.P."/>
            <person name="Cantor M.N."/>
            <person name="Hua S.X."/>
        </authorList>
    </citation>
    <scope>NUCLEOTIDE SEQUENCE [LARGE SCALE GENOMIC DNA]</scope>
    <source>
        <strain evidence="1 2">Zn</strain>
    </source>
</reference>
<evidence type="ECO:0000313" key="1">
    <source>
        <dbReference type="EMBL" id="KIN05922.1"/>
    </source>
</evidence>